<keyword evidence="1" id="KW-0812">Transmembrane</keyword>
<dbReference type="AlphaFoldDB" id="A0A1D2M9C2"/>
<proteinExistence type="predicted"/>
<evidence type="ECO:0000259" key="2">
    <source>
        <dbReference type="PROSITE" id="PS50041"/>
    </source>
</evidence>
<reference evidence="3 4" key="1">
    <citation type="journal article" date="2016" name="Genome Biol. Evol.">
        <title>Gene Family Evolution Reflects Adaptation to Soil Environmental Stressors in the Genome of the Collembolan Orchesella cincta.</title>
        <authorList>
            <person name="Faddeeva-Vakhrusheva A."/>
            <person name="Derks M.F."/>
            <person name="Anvar S.Y."/>
            <person name="Agamennone V."/>
            <person name="Suring W."/>
            <person name="Smit S."/>
            <person name="van Straalen N.M."/>
            <person name="Roelofs D."/>
        </authorList>
    </citation>
    <scope>NUCLEOTIDE SEQUENCE [LARGE SCALE GENOMIC DNA]</scope>
    <source>
        <tissue evidence="3">Mixed pool</tissue>
    </source>
</reference>
<evidence type="ECO:0000256" key="1">
    <source>
        <dbReference type="SAM" id="Phobius"/>
    </source>
</evidence>
<evidence type="ECO:0000313" key="4">
    <source>
        <dbReference type="Proteomes" id="UP000094527"/>
    </source>
</evidence>
<keyword evidence="3" id="KW-0675">Receptor</keyword>
<evidence type="ECO:0000313" key="3">
    <source>
        <dbReference type="EMBL" id="ODM89531.1"/>
    </source>
</evidence>
<keyword evidence="1" id="KW-1133">Transmembrane helix</keyword>
<protein>
    <submittedName>
        <fullName evidence="3">Sperm receptor for egg jelly</fullName>
    </submittedName>
</protein>
<sequence length="173" mass="20024">ILQNWTEARSYCEDISMQLATITSVPQAKFLESTFKTDNISGLYWTAGWDKNKDGKFKWDKTEDKITKFKKYPLTILQNEDKDEPQCLAYSAGDNKSFVYFKMGCNKELFTLCETLLCNKTISGRFAIIVTEIICIIFAYLLLRLCLQQLGKKRFSREKQNRVLAANLIISDE</sequence>
<feature type="non-terminal residue" evidence="3">
    <location>
        <position position="1"/>
    </location>
</feature>
<dbReference type="PROSITE" id="PS50041">
    <property type="entry name" value="C_TYPE_LECTIN_2"/>
    <property type="match status" value="1"/>
</dbReference>
<accession>A0A1D2M9C2</accession>
<dbReference type="InterPro" id="IPR016187">
    <property type="entry name" value="CTDL_fold"/>
</dbReference>
<dbReference type="SUPFAM" id="SSF56436">
    <property type="entry name" value="C-type lectin-like"/>
    <property type="match status" value="1"/>
</dbReference>
<name>A0A1D2M9C2_ORCCI</name>
<keyword evidence="4" id="KW-1185">Reference proteome</keyword>
<organism evidence="3 4">
    <name type="scientific">Orchesella cincta</name>
    <name type="common">Springtail</name>
    <name type="synonym">Podura cincta</name>
    <dbReference type="NCBI Taxonomy" id="48709"/>
    <lineage>
        <taxon>Eukaryota</taxon>
        <taxon>Metazoa</taxon>
        <taxon>Ecdysozoa</taxon>
        <taxon>Arthropoda</taxon>
        <taxon>Hexapoda</taxon>
        <taxon>Collembola</taxon>
        <taxon>Entomobryomorpha</taxon>
        <taxon>Entomobryoidea</taxon>
        <taxon>Orchesellidae</taxon>
        <taxon>Orchesellinae</taxon>
        <taxon>Orchesella</taxon>
    </lineage>
</organism>
<dbReference type="CDD" id="cd00037">
    <property type="entry name" value="CLECT"/>
    <property type="match status" value="1"/>
</dbReference>
<feature type="transmembrane region" description="Helical" evidence="1">
    <location>
        <begin position="126"/>
        <end position="147"/>
    </location>
</feature>
<dbReference type="EMBL" id="LJIJ01002563">
    <property type="protein sequence ID" value="ODM89531.1"/>
    <property type="molecule type" value="Genomic_DNA"/>
</dbReference>
<dbReference type="InterPro" id="IPR016186">
    <property type="entry name" value="C-type_lectin-like/link_sf"/>
</dbReference>
<keyword evidence="1" id="KW-0472">Membrane</keyword>
<feature type="domain" description="C-type lectin" evidence="2">
    <location>
        <begin position="1"/>
        <end position="114"/>
    </location>
</feature>
<dbReference type="Proteomes" id="UP000094527">
    <property type="component" value="Unassembled WGS sequence"/>
</dbReference>
<dbReference type="Gene3D" id="3.10.100.10">
    <property type="entry name" value="Mannose-Binding Protein A, subunit A"/>
    <property type="match status" value="1"/>
</dbReference>
<comment type="caution">
    <text evidence="3">The sequence shown here is derived from an EMBL/GenBank/DDBJ whole genome shotgun (WGS) entry which is preliminary data.</text>
</comment>
<dbReference type="InterPro" id="IPR001304">
    <property type="entry name" value="C-type_lectin-like"/>
</dbReference>
<gene>
    <name evidence="3" type="ORF">Ocin01_17154</name>
</gene>
<dbReference type="Pfam" id="PF00059">
    <property type="entry name" value="Lectin_C"/>
    <property type="match status" value="1"/>
</dbReference>